<gene>
    <name evidence="9" type="ORF">K431DRAFT_221054</name>
</gene>
<comment type="pathway">
    <text evidence="1 7">Cofactor biosynthesis; thiamine diphosphate biosynthesis; thiamine diphosphate from thiamine: step 1/1.</text>
</comment>
<dbReference type="GO" id="GO:0009229">
    <property type="term" value="P:thiamine diphosphate biosynthetic process"/>
    <property type="evidence" value="ECO:0007669"/>
    <property type="project" value="UniProtKB-UniRule"/>
</dbReference>
<protein>
    <recommendedName>
        <fullName evidence="7">Thiamine pyrophosphokinase</fullName>
        <ecNumber evidence="7">2.7.6.2</ecNumber>
    </recommendedName>
</protein>
<comment type="caution">
    <text evidence="9">The sequence shown here is derived from an EMBL/GenBank/DDBJ whole genome shotgun (WGS) entry which is preliminary data.</text>
</comment>
<dbReference type="InterPro" id="IPR036759">
    <property type="entry name" value="TPK_catalytic_sf"/>
</dbReference>
<dbReference type="GO" id="GO:0016301">
    <property type="term" value="F:kinase activity"/>
    <property type="evidence" value="ECO:0007669"/>
    <property type="project" value="UniProtKB-UniRule"/>
</dbReference>
<dbReference type="InterPro" id="IPR016966">
    <property type="entry name" value="Thiamin_pyrophosphokinase_euk"/>
</dbReference>
<keyword evidence="4 7" id="KW-0547">Nucleotide-binding</keyword>
<organism evidence="9 10">
    <name type="scientific">Polychaeton citri CBS 116435</name>
    <dbReference type="NCBI Taxonomy" id="1314669"/>
    <lineage>
        <taxon>Eukaryota</taxon>
        <taxon>Fungi</taxon>
        <taxon>Dikarya</taxon>
        <taxon>Ascomycota</taxon>
        <taxon>Pezizomycotina</taxon>
        <taxon>Dothideomycetes</taxon>
        <taxon>Dothideomycetidae</taxon>
        <taxon>Capnodiales</taxon>
        <taxon>Capnodiaceae</taxon>
        <taxon>Polychaeton</taxon>
    </lineage>
</organism>
<evidence type="ECO:0000256" key="2">
    <source>
        <dbReference type="ARBA" id="ARBA00006785"/>
    </source>
</evidence>
<dbReference type="InterPro" id="IPR036371">
    <property type="entry name" value="TPK_B1-bd_sf"/>
</dbReference>
<keyword evidence="6 7" id="KW-0067">ATP-binding</keyword>
<keyword evidence="5 7" id="KW-0418">Kinase</keyword>
<dbReference type="PANTHER" id="PTHR13622:SF8">
    <property type="entry name" value="THIAMIN PYROPHOSPHOKINASE 1"/>
    <property type="match status" value="1"/>
</dbReference>
<evidence type="ECO:0000256" key="1">
    <source>
        <dbReference type="ARBA" id="ARBA00005078"/>
    </source>
</evidence>
<keyword evidence="10" id="KW-1185">Reference proteome</keyword>
<name>A0A9P4QDF2_9PEZI</name>
<dbReference type="Proteomes" id="UP000799441">
    <property type="component" value="Unassembled WGS sequence"/>
</dbReference>
<dbReference type="GO" id="GO:0030975">
    <property type="term" value="F:thiamine binding"/>
    <property type="evidence" value="ECO:0007669"/>
    <property type="project" value="UniProtKB-UniRule"/>
</dbReference>
<dbReference type="InterPro" id="IPR007373">
    <property type="entry name" value="Thiamin_PyroPKinase_B1-bd"/>
</dbReference>
<dbReference type="InterPro" id="IPR007371">
    <property type="entry name" value="TPK_catalytic"/>
</dbReference>
<keyword evidence="3 7" id="KW-0808">Transferase</keyword>
<dbReference type="EMBL" id="MU003779">
    <property type="protein sequence ID" value="KAF2722861.1"/>
    <property type="molecule type" value="Genomic_DNA"/>
</dbReference>
<sequence length="271" mass="30956">MPSIEADGSLFELRPTRYLESRVEDSDDDFWGRDTTALIILNSPIEDAEYFRRLYEHSSFVLCADGGANRLYDLMIQEHADFEWIDALPKALPSIIHGDLDSLNHHVRRCYDELGVEINGDSDEYSTDFDKAVRKVKERLPEVQNVLILGSLGGRVDQGVGLLHELFREQKFRNPALRFWFFTESSVSIILQPGTTKIWTPLGQELITRNIGILPLYGPARISTKGCEWDVDDWPTELGGQVSTSNHIVNDHLLITTDRDVLFTVERHQKL</sequence>
<dbReference type="OrthoDB" id="25149at2759"/>
<dbReference type="Pfam" id="PF04265">
    <property type="entry name" value="TPK_B1_binding"/>
    <property type="match status" value="1"/>
</dbReference>
<dbReference type="SUPFAM" id="SSF63862">
    <property type="entry name" value="Thiamin pyrophosphokinase, substrate-binding domain"/>
    <property type="match status" value="1"/>
</dbReference>
<dbReference type="SMART" id="SM00983">
    <property type="entry name" value="TPK_B1_binding"/>
    <property type="match status" value="1"/>
</dbReference>
<evidence type="ECO:0000259" key="8">
    <source>
        <dbReference type="SMART" id="SM00983"/>
    </source>
</evidence>
<dbReference type="EC" id="2.7.6.2" evidence="7"/>
<dbReference type="PIRSF" id="PIRSF031057">
    <property type="entry name" value="Thiamin_pyrophosphokinase"/>
    <property type="match status" value="1"/>
</dbReference>
<dbReference type="GO" id="GO:0005524">
    <property type="term" value="F:ATP binding"/>
    <property type="evidence" value="ECO:0007669"/>
    <property type="project" value="UniProtKB-UniRule"/>
</dbReference>
<dbReference type="PANTHER" id="PTHR13622">
    <property type="entry name" value="THIAMIN PYROPHOSPHOKINASE"/>
    <property type="match status" value="1"/>
</dbReference>
<accession>A0A9P4QDF2</accession>
<dbReference type="Pfam" id="PF04263">
    <property type="entry name" value="TPK_catalytic"/>
    <property type="match status" value="1"/>
</dbReference>
<evidence type="ECO:0000256" key="5">
    <source>
        <dbReference type="ARBA" id="ARBA00022777"/>
    </source>
</evidence>
<comment type="catalytic activity">
    <reaction evidence="7">
        <text>thiamine + ATP = thiamine diphosphate + AMP + H(+)</text>
        <dbReference type="Rhea" id="RHEA:11576"/>
        <dbReference type="ChEBI" id="CHEBI:15378"/>
        <dbReference type="ChEBI" id="CHEBI:18385"/>
        <dbReference type="ChEBI" id="CHEBI:30616"/>
        <dbReference type="ChEBI" id="CHEBI:58937"/>
        <dbReference type="ChEBI" id="CHEBI:456215"/>
    </reaction>
</comment>
<dbReference type="Gene3D" id="3.40.50.10240">
    <property type="entry name" value="Thiamin pyrophosphokinase, catalytic domain"/>
    <property type="match status" value="1"/>
</dbReference>
<proteinExistence type="inferred from homology"/>
<dbReference type="SUPFAM" id="SSF63999">
    <property type="entry name" value="Thiamin pyrophosphokinase, catalytic domain"/>
    <property type="match status" value="1"/>
</dbReference>
<dbReference type="GO" id="GO:0004788">
    <property type="term" value="F:thiamine diphosphokinase activity"/>
    <property type="evidence" value="ECO:0007669"/>
    <property type="project" value="UniProtKB-UniRule"/>
</dbReference>
<dbReference type="NCBIfam" id="TIGR01378">
    <property type="entry name" value="thi_PPkinase"/>
    <property type="match status" value="1"/>
</dbReference>
<dbReference type="AlphaFoldDB" id="A0A9P4QDF2"/>
<evidence type="ECO:0000256" key="6">
    <source>
        <dbReference type="ARBA" id="ARBA00022840"/>
    </source>
</evidence>
<evidence type="ECO:0000256" key="3">
    <source>
        <dbReference type="ARBA" id="ARBA00022679"/>
    </source>
</evidence>
<dbReference type="CDD" id="cd07995">
    <property type="entry name" value="TPK"/>
    <property type="match status" value="1"/>
</dbReference>
<evidence type="ECO:0000313" key="9">
    <source>
        <dbReference type="EMBL" id="KAF2722861.1"/>
    </source>
</evidence>
<dbReference type="InterPro" id="IPR006282">
    <property type="entry name" value="Thi_PPkinase"/>
</dbReference>
<reference evidence="9" key="1">
    <citation type="journal article" date="2020" name="Stud. Mycol.">
        <title>101 Dothideomycetes genomes: a test case for predicting lifestyles and emergence of pathogens.</title>
        <authorList>
            <person name="Haridas S."/>
            <person name="Albert R."/>
            <person name="Binder M."/>
            <person name="Bloem J."/>
            <person name="Labutti K."/>
            <person name="Salamov A."/>
            <person name="Andreopoulos B."/>
            <person name="Baker S."/>
            <person name="Barry K."/>
            <person name="Bills G."/>
            <person name="Bluhm B."/>
            <person name="Cannon C."/>
            <person name="Castanera R."/>
            <person name="Culley D."/>
            <person name="Daum C."/>
            <person name="Ezra D."/>
            <person name="Gonzalez J."/>
            <person name="Henrissat B."/>
            <person name="Kuo A."/>
            <person name="Liang C."/>
            <person name="Lipzen A."/>
            <person name="Lutzoni F."/>
            <person name="Magnuson J."/>
            <person name="Mondo S."/>
            <person name="Nolan M."/>
            <person name="Ohm R."/>
            <person name="Pangilinan J."/>
            <person name="Park H.-J."/>
            <person name="Ramirez L."/>
            <person name="Alfaro M."/>
            <person name="Sun H."/>
            <person name="Tritt A."/>
            <person name="Yoshinaga Y."/>
            <person name="Zwiers L.-H."/>
            <person name="Turgeon B."/>
            <person name="Goodwin S."/>
            <person name="Spatafora J."/>
            <person name="Crous P."/>
            <person name="Grigoriev I."/>
        </authorList>
    </citation>
    <scope>NUCLEOTIDE SEQUENCE</scope>
    <source>
        <strain evidence="9">CBS 116435</strain>
    </source>
</reference>
<evidence type="ECO:0000256" key="4">
    <source>
        <dbReference type="ARBA" id="ARBA00022741"/>
    </source>
</evidence>
<dbReference type="GO" id="GO:0006772">
    <property type="term" value="P:thiamine metabolic process"/>
    <property type="evidence" value="ECO:0007669"/>
    <property type="project" value="InterPro"/>
</dbReference>
<evidence type="ECO:0000256" key="7">
    <source>
        <dbReference type="PIRNR" id="PIRNR031057"/>
    </source>
</evidence>
<evidence type="ECO:0000313" key="10">
    <source>
        <dbReference type="Proteomes" id="UP000799441"/>
    </source>
</evidence>
<feature type="domain" description="Thiamin pyrophosphokinase thiamin-binding" evidence="8">
    <location>
        <begin position="194"/>
        <end position="261"/>
    </location>
</feature>
<comment type="similarity">
    <text evidence="2 7">Belongs to the thiamine pyrophosphokinase family.</text>
</comment>